<dbReference type="GO" id="GO:0008270">
    <property type="term" value="F:zinc ion binding"/>
    <property type="evidence" value="ECO:0007669"/>
    <property type="project" value="UniProtKB-KW"/>
</dbReference>
<proteinExistence type="predicted"/>
<dbReference type="GO" id="GO:0042575">
    <property type="term" value="C:DNA polymerase complex"/>
    <property type="evidence" value="ECO:0007669"/>
    <property type="project" value="UniProtKB-ARBA"/>
</dbReference>
<dbReference type="Gene3D" id="3.30.420.10">
    <property type="entry name" value="Ribonuclease H-like superfamily/Ribonuclease H"/>
    <property type="match status" value="1"/>
</dbReference>
<organism evidence="13 14">
    <name type="scientific">Arctia plantaginis</name>
    <name type="common">Wood tiger moth</name>
    <name type="synonym">Phalaena plantaginis</name>
    <dbReference type="NCBI Taxonomy" id="874455"/>
    <lineage>
        <taxon>Eukaryota</taxon>
        <taxon>Metazoa</taxon>
        <taxon>Ecdysozoa</taxon>
        <taxon>Arthropoda</taxon>
        <taxon>Hexapoda</taxon>
        <taxon>Insecta</taxon>
        <taxon>Pterygota</taxon>
        <taxon>Neoptera</taxon>
        <taxon>Endopterygota</taxon>
        <taxon>Lepidoptera</taxon>
        <taxon>Glossata</taxon>
        <taxon>Ditrysia</taxon>
        <taxon>Noctuoidea</taxon>
        <taxon>Erebidae</taxon>
        <taxon>Arctiinae</taxon>
        <taxon>Arctia</taxon>
    </lineage>
</organism>
<dbReference type="InterPro" id="IPR043128">
    <property type="entry name" value="Rev_trsase/Diguanyl_cyclase"/>
</dbReference>
<dbReference type="InterPro" id="IPR036397">
    <property type="entry name" value="RNaseH_sf"/>
</dbReference>
<dbReference type="InterPro" id="IPR005162">
    <property type="entry name" value="Retrotrans_gag_dom"/>
</dbReference>
<keyword evidence="6" id="KW-0378">Hydrolase</keyword>
<dbReference type="Gene3D" id="3.10.10.10">
    <property type="entry name" value="HIV Type 1 Reverse Transcriptase, subunit A, domain 1"/>
    <property type="match status" value="1"/>
</dbReference>
<dbReference type="Pfam" id="PF00078">
    <property type="entry name" value="RVT_1"/>
    <property type="match status" value="1"/>
</dbReference>
<dbReference type="EC" id="2.7.7.49" evidence="1"/>
<evidence type="ECO:0000256" key="3">
    <source>
        <dbReference type="ARBA" id="ARBA00022695"/>
    </source>
</evidence>
<gene>
    <name evidence="13" type="ORF">APLA_LOCUS2556</name>
</gene>
<keyword evidence="5" id="KW-0255">Endonuclease</keyword>
<dbReference type="CDD" id="cd09274">
    <property type="entry name" value="RNase_HI_RT_Ty3"/>
    <property type="match status" value="1"/>
</dbReference>
<dbReference type="PROSITE" id="PS50994">
    <property type="entry name" value="INTEGRASE"/>
    <property type="match status" value="1"/>
</dbReference>
<feature type="domain" description="CCHC-type" evidence="10">
    <location>
        <begin position="207"/>
        <end position="221"/>
    </location>
</feature>
<dbReference type="InterPro" id="IPR041373">
    <property type="entry name" value="RT_RNaseH"/>
</dbReference>
<sequence>MEQYFFINDVTEEKKKIALFITLIGPESYETLKNLVSPEVPSSLSYTKLVEVLKGHYIEKKSAIAARYEFYQYKQKENQSINDFVVQIKRLAANCQFKTFLKEALRDRFVSGLRNDILISKLLSEPDDLSFEKGIQMALDFESAERDTKYIQPDGNIHLVKKPQYRQGSKAQVPHLEQNLKLEGKLECRRCGGAHLTTRCFKKEWICFVCKKPGHLANKCRFKLSMKGNNVKNVEQEKEVNCDNFDSSNIVSQLKVKYKEVFSKDRSSHILNFKAKLKLKDGATPTFHKAYSIPYSKKQEVEAELLNLVKSGIIKKVTHSDWASPIVIVEKSNKNIRVCVDYKVTLNKQLDTDHYPLPLPEDIFSELAGATCFCVLDLSGAYQQLLLDEKSQEYMTINTHLGLFRPTRLQFGVSSGPSVFQSVMDQILQNVSNVRVFIDDIIISGNSSQDCQKNLENVLQRFKQYNVKVNLEKCQFFCKEIKFLGHIISSQGIRPLPDKIEAIAKAPPPGSITQLQAYLGLLNYYGIFLPRLADHLAPLHNLLRKDVPFCWTETCNKSFELSKKLVLEHGLLVHYDCMKDLYVTADASQYGIGAVLSHKIEKEPICFASATLNNAQKNYSQVEKEALAIIFAVQKFHKYLYGRKFILVTDHQPLKFIFDPQKKIPVTANSRLQRWALILSGYIYEITYRKGSLLGNADALSRLPLPEKVDVSGSINYFNFVNEVPLSYQEIAKYTQKDPILSKVYEYVMTGWPNYMSDECLKPYFSKRAELVTEQKCVLWGGRVIIPEQLRSKVLGMFHESHQGIVQTKMLVRGYCWWPNISNEIETEISKCDICQSTRNFTKSIEPVSWKKCENNFERVHIDFFMKDSTTYLLIVDSRSKWLDVHIMLGTSASQVIEKLCRTFAIIGIPAEIVSDNGPPFTSIEFLNFLKSNGCIPLKSPPYHPESNELRDRNSGGARRCARGESSSVQRNTQRAPPQNTLDIKQMRAKTLLRKRTYTYAICLNLVRAAPHNAP</sequence>
<dbReference type="GO" id="GO:0016787">
    <property type="term" value="F:hydrolase activity"/>
    <property type="evidence" value="ECO:0007669"/>
    <property type="project" value="UniProtKB-KW"/>
</dbReference>
<dbReference type="OrthoDB" id="10058156at2759"/>
<keyword evidence="8" id="KW-0862">Zinc</keyword>
<feature type="domain" description="Reverse transcriptase" evidence="11">
    <location>
        <begin position="310"/>
        <end position="488"/>
    </location>
</feature>
<dbReference type="InterPro" id="IPR001584">
    <property type="entry name" value="Integrase_cat-core"/>
</dbReference>
<dbReference type="SMART" id="SM00343">
    <property type="entry name" value="ZnF_C2HC"/>
    <property type="match status" value="1"/>
</dbReference>
<dbReference type="FunFam" id="1.10.340.70:FF:000003">
    <property type="entry name" value="Protein CBG25708"/>
    <property type="match status" value="1"/>
</dbReference>
<keyword evidence="7" id="KW-0695">RNA-directed DNA polymerase</keyword>
<dbReference type="FunFam" id="3.30.70.270:FF:000063">
    <property type="entry name" value="Zinc knuckle domaincontaining protein"/>
    <property type="match status" value="1"/>
</dbReference>
<evidence type="ECO:0000256" key="9">
    <source>
        <dbReference type="SAM" id="MobiDB-lite"/>
    </source>
</evidence>
<evidence type="ECO:0000256" key="2">
    <source>
        <dbReference type="ARBA" id="ARBA00022679"/>
    </source>
</evidence>
<dbReference type="InterPro" id="IPR012337">
    <property type="entry name" value="RNaseH-like_sf"/>
</dbReference>
<dbReference type="PANTHER" id="PTHR37984:SF5">
    <property type="entry name" value="PROTEIN NYNRIN-LIKE"/>
    <property type="match status" value="1"/>
</dbReference>
<keyword evidence="14" id="KW-1185">Reference proteome</keyword>
<keyword evidence="8" id="KW-0479">Metal-binding</keyword>
<dbReference type="Gene3D" id="1.10.340.70">
    <property type="match status" value="1"/>
</dbReference>
<evidence type="ECO:0000313" key="14">
    <source>
        <dbReference type="Proteomes" id="UP000494106"/>
    </source>
</evidence>
<dbReference type="InterPro" id="IPR000477">
    <property type="entry name" value="RT_dom"/>
</dbReference>
<feature type="domain" description="Integrase catalytic" evidence="12">
    <location>
        <begin position="843"/>
        <end position="1015"/>
    </location>
</feature>
<dbReference type="GO" id="GO:0003676">
    <property type="term" value="F:nucleic acid binding"/>
    <property type="evidence" value="ECO:0007669"/>
    <property type="project" value="InterPro"/>
</dbReference>
<keyword evidence="3" id="KW-0548">Nucleotidyltransferase</keyword>
<dbReference type="Pfam" id="PF03732">
    <property type="entry name" value="Retrotrans_gag"/>
    <property type="match status" value="1"/>
</dbReference>
<evidence type="ECO:0000256" key="7">
    <source>
        <dbReference type="ARBA" id="ARBA00022918"/>
    </source>
</evidence>
<keyword evidence="2" id="KW-0808">Transferase</keyword>
<dbReference type="Pfam" id="PF17917">
    <property type="entry name" value="RT_RNaseH"/>
    <property type="match status" value="1"/>
</dbReference>
<evidence type="ECO:0000256" key="5">
    <source>
        <dbReference type="ARBA" id="ARBA00022759"/>
    </source>
</evidence>
<evidence type="ECO:0000259" key="11">
    <source>
        <dbReference type="PROSITE" id="PS50878"/>
    </source>
</evidence>
<comment type="caution">
    <text evidence="13">The sequence shown here is derived from an EMBL/GenBank/DDBJ whole genome shotgun (WGS) entry which is preliminary data.</text>
</comment>
<dbReference type="PROSITE" id="PS50158">
    <property type="entry name" value="ZF_CCHC"/>
    <property type="match status" value="1"/>
</dbReference>
<dbReference type="SUPFAM" id="SSF53098">
    <property type="entry name" value="Ribonuclease H-like"/>
    <property type="match status" value="1"/>
</dbReference>
<dbReference type="PANTHER" id="PTHR37984">
    <property type="entry name" value="PROTEIN CBG26694"/>
    <property type="match status" value="1"/>
</dbReference>
<evidence type="ECO:0000256" key="4">
    <source>
        <dbReference type="ARBA" id="ARBA00022722"/>
    </source>
</evidence>
<dbReference type="InterPro" id="IPR043502">
    <property type="entry name" value="DNA/RNA_pol_sf"/>
</dbReference>
<dbReference type="InterPro" id="IPR001878">
    <property type="entry name" value="Znf_CCHC"/>
</dbReference>
<dbReference type="InterPro" id="IPR041588">
    <property type="entry name" value="Integrase_H2C2"/>
</dbReference>
<dbReference type="Proteomes" id="UP000494106">
    <property type="component" value="Unassembled WGS sequence"/>
</dbReference>
<evidence type="ECO:0000313" key="13">
    <source>
        <dbReference type="EMBL" id="CAB3225721.1"/>
    </source>
</evidence>
<feature type="region of interest" description="Disordered" evidence="9">
    <location>
        <begin position="941"/>
        <end position="981"/>
    </location>
</feature>
<evidence type="ECO:0000259" key="10">
    <source>
        <dbReference type="PROSITE" id="PS50158"/>
    </source>
</evidence>
<dbReference type="Pfam" id="PF17921">
    <property type="entry name" value="Integrase_H2C2"/>
    <property type="match status" value="1"/>
</dbReference>
<evidence type="ECO:0000259" key="12">
    <source>
        <dbReference type="PROSITE" id="PS50994"/>
    </source>
</evidence>
<dbReference type="InterPro" id="IPR050951">
    <property type="entry name" value="Retrovirus_Pol_polyprotein"/>
</dbReference>
<dbReference type="Gene3D" id="3.30.70.270">
    <property type="match status" value="2"/>
</dbReference>
<dbReference type="SUPFAM" id="SSF56672">
    <property type="entry name" value="DNA/RNA polymerases"/>
    <property type="match status" value="1"/>
</dbReference>
<keyword evidence="4" id="KW-0540">Nuclease</keyword>
<dbReference type="EMBL" id="CADEBC010000208">
    <property type="protein sequence ID" value="CAB3225721.1"/>
    <property type="molecule type" value="Genomic_DNA"/>
</dbReference>
<accession>A0A8S0Z1S4</accession>
<protein>
    <recommendedName>
        <fullName evidence="1">RNA-directed DNA polymerase</fullName>
        <ecNumber evidence="1">2.7.7.49</ecNumber>
    </recommendedName>
</protein>
<dbReference type="AlphaFoldDB" id="A0A8S0Z1S4"/>
<reference evidence="13 14" key="1">
    <citation type="submission" date="2020-04" db="EMBL/GenBank/DDBJ databases">
        <authorList>
            <person name="Wallbank WR R."/>
            <person name="Pardo Diaz C."/>
            <person name="Kozak K."/>
            <person name="Martin S."/>
            <person name="Jiggins C."/>
            <person name="Moest M."/>
            <person name="Warren A I."/>
            <person name="Byers J.R.P. K."/>
            <person name="Montejo-Kovacevich G."/>
            <person name="Yen C E."/>
        </authorList>
    </citation>
    <scope>NUCLEOTIDE SEQUENCE [LARGE SCALE GENOMIC DNA]</scope>
</reference>
<dbReference type="CDD" id="cd01647">
    <property type="entry name" value="RT_LTR"/>
    <property type="match status" value="1"/>
</dbReference>
<evidence type="ECO:0000256" key="1">
    <source>
        <dbReference type="ARBA" id="ARBA00012493"/>
    </source>
</evidence>
<name>A0A8S0Z1S4_ARCPL</name>
<evidence type="ECO:0000256" key="8">
    <source>
        <dbReference type="PROSITE-ProRule" id="PRU00047"/>
    </source>
</evidence>
<dbReference type="GO" id="GO:0003964">
    <property type="term" value="F:RNA-directed DNA polymerase activity"/>
    <property type="evidence" value="ECO:0007669"/>
    <property type="project" value="UniProtKB-KW"/>
</dbReference>
<dbReference type="FunFam" id="3.10.20.370:FF:000001">
    <property type="entry name" value="Retrovirus-related Pol polyprotein from transposon 17.6-like protein"/>
    <property type="match status" value="1"/>
</dbReference>
<dbReference type="GO" id="GO:0004519">
    <property type="term" value="F:endonuclease activity"/>
    <property type="evidence" value="ECO:0007669"/>
    <property type="project" value="UniProtKB-KW"/>
</dbReference>
<feature type="compositionally biased region" description="Polar residues" evidence="9">
    <location>
        <begin position="965"/>
        <end position="981"/>
    </location>
</feature>
<dbReference type="PROSITE" id="PS50878">
    <property type="entry name" value="RT_POL"/>
    <property type="match status" value="1"/>
</dbReference>
<keyword evidence="8" id="KW-0863">Zinc-finger</keyword>
<dbReference type="GO" id="GO:0015074">
    <property type="term" value="P:DNA integration"/>
    <property type="evidence" value="ECO:0007669"/>
    <property type="project" value="InterPro"/>
</dbReference>
<evidence type="ECO:0000256" key="6">
    <source>
        <dbReference type="ARBA" id="ARBA00022801"/>
    </source>
</evidence>